<feature type="compositionally biased region" description="Basic residues" evidence="9">
    <location>
        <begin position="1049"/>
        <end position="1063"/>
    </location>
</feature>
<evidence type="ECO:0000313" key="12">
    <source>
        <dbReference type="EMBL" id="KAJ1648280.1"/>
    </source>
</evidence>
<feature type="region of interest" description="Disordered" evidence="9">
    <location>
        <begin position="913"/>
        <end position="945"/>
    </location>
</feature>
<feature type="compositionally biased region" description="Low complexity" evidence="9">
    <location>
        <begin position="1368"/>
        <end position="1382"/>
    </location>
</feature>
<dbReference type="GO" id="GO:0016020">
    <property type="term" value="C:membrane"/>
    <property type="evidence" value="ECO:0007669"/>
    <property type="project" value="UniProtKB-SubCell"/>
</dbReference>
<reference evidence="12" key="1">
    <citation type="submission" date="2022-07" db="EMBL/GenBank/DDBJ databases">
        <title>Phylogenomic reconstructions and comparative analyses of Kickxellomycotina fungi.</title>
        <authorList>
            <person name="Reynolds N.K."/>
            <person name="Stajich J.E."/>
            <person name="Barry K."/>
            <person name="Grigoriev I.V."/>
            <person name="Crous P."/>
            <person name="Smith M.E."/>
        </authorList>
    </citation>
    <scope>NUCLEOTIDE SEQUENCE</scope>
    <source>
        <strain evidence="12">NBRC 105413</strain>
    </source>
</reference>
<evidence type="ECO:0000256" key="2">
    <source>
        <dbReference type="ARBA" id="ARBA00022448"/>
    </source>
</evidence>
<feature type="transmembrane region" description="Helical" evidence="10">
    <location>
        <begin position="676"/>
        <end position="697"/>
    </location>
</feature>
<keyword evidence="6 10" id="KW-0472">Membrane</keyword>
<dbReference type="Pfam" id="PF07885">
    <property type="entry name" value="Ion_trans_2"/>
    <property type="match status" value="2"/>
</dbReference>
<feature type="compositionally biased region" description="Basic and acidic residues" evidence="9">
    <location>
        <begin position="530"/>
        <end position="550"/>
    </location>
</feature>
<keyword evidence="5 8" id="KW-0406">Ion transport</keyword>
<feature type="transmembrane region" description="Helical" evidence="10">
    <location>
        <begin position="644"/>
        <end position="664"/>
    </location>
</feature>
<dbReference type="EMBL" id="JANBOH010000008">
    <property type="protein sequence ID" value="KAJ1648280.1"/>
    <property type="molecule type" value="Genomic_DNA"/>
</dbReference>
<keyword evidence="7 8" id="KW-0407">Ion channel</keyword>
<dbReference type="CDD" id="cd00077">
    <property type="entry name" value="HDc"/>
    <property type="match status" value="1"/>
</dbReference>
<evidence type="ECO:0000256" key="5">
    <source>
        <dbReference type="ARBA" id="ARBA00023065"/>
    </source>
</evidence>
<protein>
    <recommendedName>
        <fullName evidence="11">HD/PDEase domain-containing protein</fullName>
    </recommendedName>
</protein>
<evidence type="ECO:0000256" key="6">
    <source>
        <dbReference type="ARBA" id="ARBA00023136"/>
    </source>
</evidence>
<gene>
    <name evidence="12" type="ORF">LPJ64_000436</name>
</gene>
<keyword evidence="3 8" id="KW-0812">Transmembrane</keyword>
<feature type="compositionally biased region" description="Basic and acidic residues" evidence="9">
    <location>
        <begin position="913"/>
        <end position="936"/>
    </location>
</feature>
<comment type="caution">
    <text evidence="12">The sequence shown here is derived from an EMBL/GenBank/DDBJ whole genome shotgun (WGS) entry which is preliminary data.</text>
</comment>
<keyword evidence="4 10" id="KW-1133">Transmembrane helix</keyword>
<feature type="transmembrane region" description="Helical" evidence="10">
    <location>
        <begin position="778"/>
        <end position="796"/>
    </location>
</feature>
<feature type="compositionally biased region" description="Polar residues" evidence="9">
    <location>
        <begin position="1027"/>
        <end position="1040"/>
    </location>
</feature>
<organism evidence="12 13">
    <name type="scientific">Coemansia asiatica</name>
    <dbReference type="NCBI Taxonomy" id="1052880"/>
    <lineage>
        <taxon>Eukaryota</taxon>
        <taxon>Fungi</taxon>
        <taxon>Fungi incertae sedis</taxon>
        <taxon>Zoopagomycota</taxon>
        <taxon>Kickxellomycotina</taxon>
        <taxon>Kickxellomycetes</taxon>
        <taxon>Kickxellales</taxon>
        <taxon>Kickxellaceae</taxon>
        <taxon>Coemansia</taxon>
    </lineage>
</organism>
<dbReference type="Pfam" id="PF01966">
    <property type="entry name" value="HD"/>
    <property type="match status" value="1"/>
</dbReference>
<keyword evidence="13" id="KW-1185">Reference proteome</keyword>
<dbReference type="PRINTS" id="PR01333">
    <property type="entry name" value="2POREKCHANEL"/>
</dbReference>
<feature type="region of interest" description="Disordered" evidence="9">
    <location>
        <begin position="207"/>
        <end position="292"/>
    </location>
</feature>
<comment type="subcellular location">
    <subcellularLocation>
        <location evidence="1">Membrane</location>
        <topology evidence="1">Multi-pass membrane protein</topology>
    </subcellularLocation>
</comment>
<dbReference type="SUPFAM" id="SSF109604">
    <property type="entry name" value="HD-domain/PDEase-like"/>
    <property type="match status" value="1"/>
</dbReference>
<feature type="transmembrane region" description="Helical" evidence="10">
    <location>
        <begin position="600"/>
        <end position="624"/>
    </location>
</feature>
<dbReference type="PANTHER" id="PTHR33594">
    <property type="entry name" value="SUPERFAMILY HYDROLASE, PUTATIVE (AFU_ORTHOLOGUE AFUA_1G03035)-RELATED"/>
    <property type="match status" value="1"/>
</dbReference>
<feature type="transmembrane region" description="Helical" evidence="10">
    <location>
        <begin position="1164"/>
        <end position="1185"/>
    </location>
</feature>
<proteinExistence type="inferred from homology"/>
<dbReference type="Proteomes" id="UP001145021">
    <property type="component" value="Unassembled WGS sequence"/>
</dbReference>
<feature type="domain" description="HD/PDEase" evidence="11">
    <location>
        <begin position="22"/>
        <end position="157"/>
    </location>
</feature>
<evidence type="ECO:0000256" key="7">
    <source>
        <dbReference type="ARBA" id="ARBA00023303"/>
    </source>
</evidence>
<feature type="transmembrane region" description="Helical" evidence="10">
    <location>
        <begin position="1220"/>
        <end position="1244"/>
    </location>
</feature>
<feature type="transmembrane region" description="Helical" evidence="10">
    <location>
        <begin position="754"/>
        <end position="772"/>
    </location>
</feature>
<feature type="region of interest" description="Disordered" evidence="9">
    <location>
        <begin position="498"/>
        <end position="550"/>
    </location>
</feature>
<evidence type="ECO:0000256" key="4">
    <source>
        <dbReference type="ARBA" id="ARBA00022989"/>
    </source>
</evidence>
<dbReference type="InterPro" id="IPR003280">
    <property type="entry name" value="2pore_dom_K_chnl"/>
</dbReference>
<feature type="transmembrane region" description="Helical" evidence="10">
    <location>
        <begin position="808"/>
        <end position="826"/>
    </location>
</feature>
<comment type="similarity">
    <text evidence="8">Belongs to the two pore domain potassium channel (TC 1.A.1.8) family.</text>
</comment>
<name>A0A9W7XQY0_9FUNG</name>
<feature type="compositionally biased region" description="Acidic residues" evidence="9">
    <location>
        <begin position="1108"/>
        <end position="1118"/>
    </location>
</feature>
<dbReference type="Gene3D" id="1.10.287.70">
    <property type="match status" value="2"/>
</dbReference>
<feature type="compositionally biased region" description="Low complexity" evidence="9">
    <location>
        <begin position="975"/>
        <end position="987"/>
    </location>
</feature>
<dbReference type="InterPro" id="IPR013099">
    <property type="entry name" value="K_chnl_dom"/>
</dbReference>
<feature type="compositionally biased region" description="Polar residues" evidence="9">
    <location>
        <begin position="453"/>
        <end position="475"/>
    </location>
</feature>
<dbReference type="InterPro" id="IPR006674">
    <property type="entry name" value="HD_domain"/>
</dbReference>
<evidence type="ECO:0000256" key="1">
    <source>
        <dbReference type="ARBA" id="ARBA00004141"/>
    </source>
</evidence>
<feature type="compositionally biased region" description="Polar residues" evidence="9">
    <location>
        <begin position="988"/>
        <end position="1000"/>
    </location>
</feature>
<dbReference type="SUPFAM" id="SSF81324">
    <property type="entry name" value="Voltage-gated potassium channels"/>
    <property type="match status" value="2"/>
</dbReference>
<dbReference type="PANTHER" id="PTHR33594:SF1">
    <property type="entry name" value="HD_PDEASE DOMAIN-CONTAINING PROTEIN"/>
    <property type="match status" value="1"/>
</dbReference>
<feature type="compositionally biased region" description="Low complexity" evidence="9">
    <location>
        <begin position="1407"/>
        <end position="1422"/>
    </location>
</feature>
<evidence type="ECO:0000259" key="11">
    <source>
        <dbReference type="SMART" id="SM00471"/>
    </source>
</evidence>
<dbReference type="InterPro" id="IPR003607">
    <property type="entry name" value="HD/PDEase_dom"/>
</dbReference>
<accession>A0A9W7XQY0</accession>
<feature type="compositionally biased region" description="Polar residues" evidence="9">
    <location>
        <begin position="1392"/>
        <end position="1406"/>
    </location>
</feature>
<dbReference type="GO" id="GO:0005267">
    <property type="term" value="F:potassium channel activity"/>
    <property type="evidence" value="ECO:0007669"/>
    <property type="project" value="InterPro"/>
</dbReference>
<evidence type="ECO:0000256" key="3">
    <source>
        <dbReference type="ARBA" id="ARBA00022692"/>
    </source>
</evidence>
<dbReference type="Gene3D" id="1.10.472.50">
    <property type="entry name" value="HD-domain/PDEase-like"/>
    <property type="match status" value="1"/>
</dbReference>
<dbReference type="Gene3D" id="1.20.58.1910">
    <property type="match status" value="1"/>
</dbReference>
<feature type="region of interest" description="Disordered" evidence="9">
    <location>
        <begin position="1315"/>
        <end position="1334"/>
    </location>
</feature>
<feature type="compositionally biased region" description="Low complexity" evidence="9">
    <location>
        <begin position="1008"/>
        <end position="1019"/>
    </location>
</feature>
<feature type="region of interest" description="Disordered" evidence="9">
    <location>
        <begin position="963"/>
        <end position="1124"/>
    </location>
</feature>
<keyword evidence="2 8" id="KW-0813">Transport</keyword>
<evidence type="ECO:0000256" key="9">
    <source>
        <dbReference type="SAM" id="MobiDB-lite"/>
    </source>
</evidence>
<evidence type="ECO:0000256" key="10">
    <source>
        <dbReference type="SAM" id="Phobius"/>
    </source>
</evidence>
<feature type="transmembrane region" description="Helical" evidence="10">
    <location>
        <begin position="717"/>
        <end position="742"/>
    </location>
</feature>
<evidence type="ECO:0000256" key="8">
    <source>
        <dbReference type="RuleBase" id="RU003857"/>
    </source>
</evidence>
<sequence length="1422" mass="158735">MSDTEILKWTEDFVREYMGKYDCSHDWHHVDRVVRQALALSRMQPAEKLVDTLVVHLAALLHDVDDAKYRDDQDGSAGFSSEEFLVGLGLDRARSALVCRIVDAVSFHKELQFEEQVLQGIADVEEQHWRQNCIELACVQDADRLDAIGAFGVLRCAAFSGARNRPLFVPNDSFIENISYEQYTGQNVVLKMEECRITRPHHMDTFEEDLFNNPSKPALSAVSQENTASQKDDASRDNSSQGANASFGVSADDDDKTPVVTFVESPKTHSEARARSSSHTGMAETDAEHSHVPSPASVSVAAVAAAQGECAHASVFGHKTHLLNHHHHQRHNKDIKNNINVPPQLQAVEEEGRLDTTKSISTLEHLRSGNRALFSPGAISVSFPEGAVHELRDSRCPHSERALHDDDGNGDGVPVLRKNSVTAHRTAPADDRLNEPLAATPDISQSARRERQSVYSTMASSSTEPTGRASSSSKDSLALENVWFQRARTFSQLGAPFGHADGAGNQHGAVHRSSGSIVSLPHLPSQLPPIKEKSRNNVSHRVGDDDMKDANDDEPAHRFGPEVTNDLRNIQLTFSRQPTRGSGGNPLKHLIRSKHNFRALVTYGGYLIPINILLNVILLGRGWLQLDTLDEDGHKETVSNPMGYLITSIISLVLIVCSGICFVLRCLEFNVITTTMTVIVTNFVNAVLILASAIMYLKNERPKHPEAKLSGEYYCSYAGAAVALLNALLLLLDMLVTPGFRFRGSGMSRPQRMLQFNIILIVVWIGIGGYAWSKIEGWTTVDSVMFCMVTVTTIGFGNMSPSPGYSRVLQLFYGPLGILMFGLMLLNTRNVVIQLTRRKFRLARRDFEIKRRKLEQDVKLNQVKRRLAARPVQRTWRTTLTDFLGRVFLSRGSQVRIGIPRWLRNKLDNEDAASRHSDLEAGPRSESDSDLDDRHGNSSLAYKSPSALPRENLAFHSVMSVNRPIDRGNDKKAPSIESESVSPDSSDLTNRSQRGFSQSVHNHDHQQQQEQVNGQLQEQSPFPVLRSYTSASRFSQNRDAATQPGRLDRFRHRIDRIRHRKNKNRDADNKEVSDIDYGSSQGDTDDEIDRYNDLNAGQTLQPGVGMSYDDESDDENDDRQEQGQGFRRVLTKASAVSHKVKAKARSTVKKNNVVRTIGDSAKQLLTAIIINLCFWTASAAIFYAVERSHWNYFDALYFCYVAYTTIGYGDVVPHTTEGSIVFICVIFVAVAFETFLVVSAVAYFTELIGRAMKRTRVQKRIMKRHRSLVAYEIRRHIKYPNYNPFGRGEEDRMVQVGLNRLKRVARDTGNLLRGRRPEKGIFAKRQPDQRQHDESLTQNFIRYATGMDGFGPSNWQPSSPPIAPRSFSISQSKQRASFSSSADHQPSLDELASTSAELSRPLSNVQSTTATESTESTASSKH</sequence>
<dbReference type="SMART" id="SM00471">
    <property type="entry name" value="HDc"/>
    <property type="match status" value="1"/>
</dbReference>
<evidence type="ECO:0000313" key="13">
    <source>
        <dbReference type="Proteomes" id="UP001145021"/>
    </source>
</evidence>
<feature type="compositionally biased region" description="Basic and acidic residues" evidence="9">
    <location>
        <begin position="1064"/>
        <end position="1073"/>
    </location>
</feature>
<feature type="region of interest" description="Disordered" evidence="9">
    <location>
        <begin position="1347"/>
        <end position="1422"/>
    </location>
</feature>
<feature type="region of interest" description="Disordered" evidence="9">
    <location>
        <begin position="392"/>
        <end position="475"/>
    </location>
</feature>
<feature type="transmembrane region" description="Helical" evidence="10">
    <location>
        <begin position="1192"/>
        <end position="1208"/>
    </location>
</feature>
<feature type="compositionally biased region" description="Basic and acidic residues" evidence="9">
    <location>
        <begin position="392"/>
        <end position="407"/>
    </location>
</feature>
<feature type="compositionally biased region" description="Basic and acidic residues" evidence="9">
    <location>
        <begin position="964"/>
        <end position="974"/>
    </location>
</feature>